<evidence type="ECO:0008006" key="7">
    <source>
        <dbReference type="Google" id="ProtNLM"/>
    </source>
</evidence>
<dbReference type="EMBL" id="CAJMWY010000063">
    <property type="protein sequence ID" value="CAE6413908.1"/>
    <property type="molecule type" value="Genomic_DNA"/>
</dbReference>
<dbReference type="Pfam" id="PF00106">
    <property type="entry name" value="adh_short"/>
    <property type="match status" value="2"/>
</dbReference>
<evidence type="ECO:0000313" key="6">
    <source>
        <dbReference type="Proteomes" id="UP000663861"/>
    </source>
</evidence>
<dbReference type="PRINTS" id="PR00081">
    <property type="entry name" value="GDHRDH"/>
</dbReference>
<dbReference type="GO" id="GO:0016616">
    <property type="term" value="F:oxidoreductase activity, acting on the CH-OH group of donors, NAD or NADP as acceptor"/>
    <property type="evidence" value="ECO:0007669"/>
    <property type="project" value="UniProtKB-ARBA"/>
</dbReference>
<evidence type="ECO:0000256" key="3">
    <source>
        <dbReference type="ARBA" id="ARBA00023002"/>
    </source>
</evidence>
<evidence type="ECO:0000256" key="4">
    <source>
        <dbReference type="RuleBase" id="RU000363"/>
    </source>
</evidence>
<dbReference type="PANTHER" id="PTHR42901">
    <property type="entry name" value="ALCOHOL DEHYDROGENASE"/>
    <property type="match status" value="1"/>
</dbReference>
<reference evidence="5" key="1">
    <citation type="submission" date="2021-01" db="EMBL/GenBank/DDBJ databases">
        <authorList>
            <person name="Kaushik A."/>
        </authorList>
    </citation>
    <scope>NUCLEOTIDE SEQUENCE</scope>
    <source>
        <strain evidence="5">AG4-RS23</strain>
    </source>
</reference>
<dbReference type="PROSITE" id="PS00061">
    <property type="entry name" value="ADH_SHORT"/>
    <property type="match status" value="1"/>
</dbReference>
<organism evidence="5 6">
    <name type="scientific">Rhizoctonia solani</name>
    <dbReference type="NCBI Taxonomy" id="456999"/>
    <lineage>
        <taxon>Eukaryota</taxon>
        <taxon>Fungi</taxon>
        <taxon>Dikarya</taxon>
        <taxon>Basidiomycota</taxon>
        <taxon>Agaricomycotina</taxon>
        <taxon>Agaricomycetes</taxon>
        <taxon>Cantharellales</taxon>
        <taxon>Ceratobasidiaceae</taxon>
        <taxon>Rhizoctonia</taxon>
    </lineage>
</organism>
<accession>A0A8H2WZE7</accession>
<dbReference type="AlphaFoldDB" id="A0A8H2WZE7"/>
<gene>
    <name evidence="5" type="ORF">RDB_LOCUS4983</name>
</gene>
<proteinExistence type="inferred from homology"/>
<dbReference type="PANTHER" id="PTHR42901:SF1">
    <property type="entry name" value="ALCOHOL DEHYDROGENASE"/>
    <property type="match status" value="1"/>
</dbReference>
<dbReference type="Gene3D" id="3.40.50.720">
    <property type="entry name" value="NAD(P)-binding Rossmann-like Domain"/>
    <property type="match status" value="2"/>
</dbReference>
<dbReference type="InterPro" id="IPR036291">
    <property type="entry name" value="NAD(P)-bd_dom_sf"/>
</dbReference>
<sequence>MLGRLVLHSISRILPITQRSTYSRNMSVFNASRLQNKTVLITGASGGIGEATAILFAKAGSNVILSARRTEILAKVKAACEAAHKESGVQAGGKFAAIKLDVSDKSAVANLWNDVPQELRDVDILVANLWNDVPQELRDVDILVNNAGFVLGVERVGDINPNDIEAMFATNVFGLISITQALIKDFKERKKGHFINIGSVAGREPYVGGSIYCATKHAVSAFTGSLMRELVDTPIRVTEIQPGMVETDFSVTRYRGDKSAADKVYTGLQPLVAEDIAEEIVWAAARPPHVNLAQVYVLPVNQASATLNYRASQ</sequence>
<keyword evidence="2" id="KW-0521">NADP</keyword>
<dbReference type="FunFam" id="3.40.50.720:FF:000047">
    <property type="entry name" value="NADP-dependent L-serine/L-allo-threonine dehydrogenase"/>
    <property type="match status" value="1"/>
</dbReference>
<dbReference type="InterPro" id="IPR002347">
    <property type="entry name" value="SDR_fam"/>
</dbReference>
<dbReference type="Proteomes" id="UP000663861">
    <property type="component" value="Unassembled WGS sequence"/>
</dbReference>
<dbReference type="InterPro" id="IPR020904">
    <property type="entry name" value="Sc_DH/Rdtase_CS"/>
</dbReference>
<evidence type="ECO:0000256" key="1">
    <source>
        <dbReference type="ARBA" id="ARBA00006484"/>
    </source>
</evidence>
<dbReference type="PRINTS" id="PR00080">
    <property type="entry name" value="SDRFAMILY"/>
</dbReference>
<protein>
    <recommendedName>
        <fullName evidence="7">NAD(P)-binding protein</fullName>
    </recommendedName>
</protein>
<comment type="similarity">
    <text evidence="1 4">Belongs to the short-chain dehydrogenases/reductases (SDR) family.</text>
</comment>
<comment type="caution">
    <text evidence="5">The sequence shown here is derived from an EMBL/GenBank/DDBJ whole genome shotgun (WGS) entry which is preliminary data.</text>
</comment>
<name>A0A8H2WZE7_9AGAM</name>
<dbReference type="SUPFAM" id="SSF51735">
    <property type="entry name" value="NAD(P)-binding Rossmann-fold domains"/>
    <property type="match status" value="1"/>
</dbReference>
<evidence type="ECO:0000313" key="5">
    <source>
        <dbReference type="EMBL" id="CAE6413908.1"/>
    </source>
</evidence>
<keyword evidence="3" id="KW-0560">Oxidoreductase</keyword>
<evidence type="ECO:0000256" key="2">
    <source>
        <dbReference type="ARBA" id="ARBA00022857"/>
    </source>
</evidence>